<feature type="region of interest" description="Disordered" evidence="10">
    <location>
        <begin position="664"/>
        <end position="684"/>
    </location>
</feature>
<dbReference type="Pfam" id="PF03989">
    <property type="entry name" value="DNA_gyraseA_C"/>
    <property type="match status" value="6"/>
</dbReference>
<dbReference type="InterPro" id="IPR005743">
    <property type="entry name" value="GyrA"/>
</dbReference>
<comment type="caution">
    <text evidence="12">The sequence shown here is derived from an EMBL/GenBank/DDBJ whole genome shotgun (WGS) entry which is preliminary data.</text>
</comment>
<dbReference type="CDD" id="cd00187">
    <property type="entry name" value="TOP4c"/>
    <property type="match status" value="1"/>
</dbReference>
<dbReference type="SUPFAM" id="SSF56719">
    <property type="entry name" value="Type II DNA topoisomerase"/>
    <property type="match status" value="1"/>
</dbReference>
<dbReference type="InterPro" id="IPR013758">
    <property type="entry name" value="Topo_IIA_A/C_ab"/>
</dbReference>
<keyword evidence="5 8" id="KW-0799">Topoisomerase</keyword>
<name>A0A2W5CVB0_9PSED</name>
<evidence type="ECO:0000313" key="12">
    <source>
        <dbReference type="EMBL" id="PZP21938.1"/>
    </source>
</evidence>
<keyword evidence="6 8" id="KW-0238">DNA-binding</keyword>
<dbReference type="InterPro" id="IPR013757">
    <property type="entry name" value="Topo_IIA_A_a_sf"/>
</dbReference>
<dbReference type="NCBIfam" id="TIGR01063">
    <property type="entry name" value="gyrA"/>
    <property type="match status" value="1"/>
</dbReference>
<evidence type="ECO:0000256" key="10">
    <source>
        <dbReference type="SAM" id="MobiDB-lite"/>
    </source>
</evidence>
<sequence>MGELAKEILPVNIEDELKQSYLDYAMSVIVGRALPDARDGLKPVHRRVLFAMSELGNDWNKPYKKSARVVGDVIGKYHPHGDTAVYDTIVRMAQPFSLRYLLVDGQGNFGSVDGDNAAAMRYTEVRMTKLAHELLADLQKETVDWVPNYDGTEMIPAVMPTKIPNLLVNGSSGIAVGMATNIPPHNLGEVIDGCLALMDNAELSVDELMHYIPGPDFPTAGIINGRAGIIEAYRTGRGRIYIRARAEIEDIDKAGGRQQIVIRELPYQLNKARLIEKIAELVKEKKIEGITELRDESDKDGMRVVIELRRGEVPEVILNNLYAQTQLQSVFGINVVALVDGQPRTMNLKDMLEVFIRHRREVVTRRTVFELRKARERGHILEGQAVALSNIDPVIELIKASPTPGEAKERLIARAWESSAVEAMVERAGADSCRPDDLDPQYGLRDGKYYLSPDQAQAILDLRLHRLTGLEHEKLLAEYQEILTLIGELIRILTNPVRLMEVIREELEGVKAEFGDKRRTEIVASQVDLTIADLITEEDRVVTISHGGYAKSQPLHAYQAQRRGGRGKAATGVKEEDYVEHLLVANSHATLLLFSSKGKVYWMKTYEIPEASRTARGRPLVNLLPLSEGERITAMLQVDLEAVRQQLPEGEDADDVIEGVLAEPEEIEEVGEDEDGDDETADEPTGSYIFMATANGTVKKTPLVQFSKPRSVGLIALKLEEGDTLIAAAVTDGAQDVMMFSDGGKVIRFKESKVRIMGRNARGVRGMRLPEGQHIISMLIPEPNAQILTASARGYGKRTAIAEFPRRGRGGQGVIAMVSNERNGILVGAIQVQEGEEIMLISDQGTLVRTRVSEVSSLGRNTQGVTLIKLAKDETLVGLERVQEPSVEEDLEENEAALAEDVLDKELPVVSAEPDEDELLGGGGDVSPDVVPGDGEDE</sequence>
<dbReference type="GO" id="GO:0034335">
    <property type="term" value="F:DNA negative supercoiling activity"/>
    <property type="evidence" value="ECO:0007669"/>
    <property type="project" value="UniProtKB-ARBA"/>
</dbReference>
<keyword evidence="8" id="KW-0963">Cytoplasm</keyword>
<feature type="active site" description="O-(5'-phospho-DNA)-tyrosine intermediate" evidence="8 9">
    <location>
        <position position="122"/>
    </location>
</feature>
<dbReference type="PANTHER" id="PTHR43493:SF5">
    <property type="entry name" value="DNA GYRASE SUBUNIT A, CHLOROPLASTIC_MITOCHONDRIAL"/>
    <property type="match status" value="1"/>
</dbReference>
<dbReference type="GO" id="GO:0005524">
    <property type="term" value="F:ATP binding"/>
    <property type="evidence" value="ECO:0007669"/>
    <property type="project" value="UniProtKB-UniRule"/>
</dbReference>
<dbReference type="InterPro" id="IPR035516">
    <property type="entry name" value="Gyrase/topoIV_suA_C"/>
</dbReference>
<accession>A0A2W5CVB0</accession>
<reference evidence="12 13" key="1">
    <citation type="submission" date="2017-08" db="EMBL/GenBank/DDBJ databases">
        <title>Infants hospitalized years apart are colonized by the same room-sourced microbial strains.</title>
        <authorList>
            <person name="Brooks B."/>
            <person name="Olm M.R."/>
            <person name="Firek B.A."/>
            <person name="Baker R."/>
            <person name="Thomas B.C."/>
            <person name="Morowitz M.J."/>
            <person name="Banfield J.F."/>
        </authorList>
    </citation>
    <scope>NUCLEOTIDE SEQUENCE [LARGE SCALE GENOMIC DNA]</scope>
    <source>
        <strain evidence="12">S2_009_000_R2_77</strain>
    </source>
</reference>
<dbReference type="Pfam" id="PF00521">
    <property type="entry name" value="DNA_topoisoIV"/>
    <property type="match status" value="1"/>
</dbReference>
<dbReference type="Gene3D" id="3.30.1360.40">
    <property type="match status" value="1"/>
</dbReference>
<dbReference type="FunFam" id="3.30.1360.40:FF:000002">
    <property type="entry name" value="DNA gyrase subunit A"/>
    <property type="match status" value="1"/>
</dbReference>
<comment type="catalytic activity">
    <reaction evidence="1 8 9">
        <text>ATP-dependent breakage, passage and rejoining of double-stranded DNA.</text>
        <dbReference type="EC" id="5.6.2.2"/>
    </reaction>
</comment>
<dbReference type="SMART" id="SM00434">
    <property type="entry name" value="TOP4c"/>
    <property type="match status" value="1"/>
</dbReference>
<feature type="region of interest" description="Disordered" evidence="10">
    <location>
        <begin position="913"/>
        <end position="938"/>
    </location>
</feature>
<comment type="function">
    <text evidence="8">A type II topoisomerase that negatively supercoils closed circular double-stranded (ds) DNA in an ATP-dependent manner to modulate DNA topology and maintain chromosomes in an underwound state. Negative supercoiling favors strand separation, and DNA replication, transcription, recombination and repair, all of which involve strand separation. Also able to catalyze the interconversion of other topological isomers of dsDNA rings, including catenanes and knotted rings. Type II topoisomerases break and join 2 DNA strands simultaneously in an ATP-dependent manner.</text>
</comment>
<keyword evidence="7 8" id="KW-0413">Isomerase</keyword>
<dbReference type="InterPro" id="IPR002205">
    <property type="entry name" value="Topo_IIA_dom_A"/>
</dbReference>
<keyword evidence="3 8" id="KW-0547">Nucleotide-binding</keyword>
<evidence type="ECO:0000313" key="13">
    <source>
        <dbReference type="Proteomes" id="UP000249198"/>
    </source>
</evidence>
<comment type="subunit">
    <text evidence="8">Heterotetramer, composed of two GyrA and two GyrB chains. In the heterotetramer, GyrA contains the active site tyrosine that forms a transient covalent intermediate with DNA, while GyrB binds cofactors and catalyzes ATP hydrolysis.</text>
</comment>
<dbReference type="Gene3D" id="1.10.268.10">
    <property type="entry name" value="Topoisomerase, domain 3"/>
    <property type="match status" value="1"/>
</dbReference>
<dbReference type="AlphaFoldDB" id="A0A2W5CVB0"/>
<feature type="short sequence motif" description="GyrA-box" evidence="8">
    <location>
        <begin position="561"/>
        <end position="567"/>
    </location>
</feature>
<dbReference type="GO" id="GO:0003677">
    <property type="term" value="F:DNA binding"/>
    <property type="evidence" value="ECO:0007669"/>
    <property type="project" value="UniProtKB-UniRule"/>
</dbReference>
<dbReference type="Gene3D" id="2.120.10.90">
    <property type="entry name" value="DNA gyrase/topoisomerase IV, subunit A, C-terminal"/>
    <property type="match status" value="1"/>
</dbReference>
<evidence type="ECO:0000256" key="9">
    <source>
        <dbReference type="PROSITE-ProRule" id="PRU01384"/>
    </source>
</evidence>
<dbReference type="InterPro" id="IPR013760">
    <property type="entry name" value="Topo_IIA-like_dom_sf"/>
</dbReference>
<dbReference type="NCBIfam" id="NF004043">
    <property type="entry name" value="PRK05560.1"/>
    <property type="match status" value="1"/>
</dbReference>
<proteinExistence type="inferred from homology"/>
<evidence type="ECO:0000256" key="8">
    <source>
        <dbReference type="HAMAP-Rule" id="MF_01897"/>
    </source>
</evidence>
<evidence type="ECO:0000259" key="11">
    <source>
        <dbReference type="PROSITE" id="PS52040"/>
    </source>
</evidence>
<evidence type="ECO:0000256" key="7">
    <source>
        <dbReference type="ARBA" id="ARBA00023235"/>
    </source>
</evidence>
<dbReference type="PROSITE" id="PS52040">
    <property type="entry name" value="TOPO_IIA"/>
    <property type="match status" value="1"/>
</dbReference>
<dbReference type="GO" id="GO:0005737">
    <property type="term" value="C:cytoplasm"/>
    <property type="evidence" value="ECO:0007669"/>
    <property type="project" value="UniProtKB-SubCell"/>
</dbReference>
<feature type="compositionally biased region" description="Low complexity" evidence="10">
    <location>
        <begin position="926"/>
        <end position="938"/>
    </location>
</feature>
<dbReference type="FunFam" id="3.90.199.10:FF:000001">
    <property type="entry name" value="DNA gyrase subunit A"/>
    <property type="match status" value="1"/>
</dbReference>
<feature type="compositionally biased region" description="Acidic residues" evidence="10">
    <location>
        <begin position="664"/>
        <end position="682"/>
    </location>
</feature>
<evidence type="ECO:0000256" key="6">
    <source>
        <dbReference type="ARBA" id="ARBA00023125"/>
    </source>
</evidence>
<comment type="subcellular location">
    <subcellularLocation>
        <location evidence="8">Cytoplasm</location>
    </subcellularLocation>
</comment>
<evidence type="ECO:0000256" key="1">
    <source>
        <dbReference type="ARBA" id="ARBA00000185"/>
    </source>
</evidence>
<dbReference type="RefSeq" id="WP_273233834.1">
    <property type="nucleotide sequence ID" value="NZ_QFOH01000023.1"/>
</dbReference>
<gene>
    <name evidence="8" type="primary">gyrA</name>
    <name evidence="12" type="ORF">DI599_17190</name>
</gene>
<dbReference type="PANTHER" id="PTHR43493">
    <property type="entry name" value="DNA GYRASE/TOPOISOMERASE SUBUNIT A"/>
    <property type="match status" value="1"/>
</dbReference>
<evidence type="ECO:0000256" key="4">
    <source>
        <dbReference type="ARBA" id="ARBA00022840"/>
    </source>
</evidence>
<dbReference type="HAMAP" id="MF_01897">
    <property type="entry name" value="GyrA"/>
    <property type="match status" value="1"/>
</dbReference>
<comment type="miscellaneous">
    <text evidence="8">Few gyrases are as efficient as E.coli at forming negative supercoils. Not all organisms have 2 type II topoisomerases; in organisms with a single type II topoisomerase this enzyme also has to decatenate newly replicated chromosomes.</text>
</comment>
<dbReference type="InterPro" id="IPR050220">
    <property type="entry name" value="Type_II_DNA_Topoisomerases"/>
</dbReference>
<dbReference type="Gene3D" id="3.90.199.10">
    <property type="entry name" value="Topoisomerase II, domain 5"/>
    <property type="match status" value="1"/>
</dbReference>
<dbReference type="NCBIfam" id="NF004044">
    <property type="entry name" value="PRK05561.1"/>
    <property type="match status" value="1"/>
</dbReference>
<dbReference type="InterPro" id="IPR006691">
    <property type="entry name" value="GyrA/parC_rep"/>
</dbReference>
<organism evidence="12 13">
    <name type="scientific">Pseudomonas kuykendallii</name>
    <dbReference type="NCBI Taxonomy" id="1007099"/>
    <lineage>
        <taxon>Bacteria</taxon>
        <taxon>Pseudomonadati</taxon>
        <taxon>Pseudomonadota</taxon>
        <taxon>Gammaproteobacteria</taxon>
        <taxon>Pseudomonadales</taxon>
        <taxon>Pseudomonadaceae</taxon>
        <taxon>Pseudomonas</taxon>
    </lineage>
</organism>
<protein>
    <recommendedName>
        <fullName evidence="8">DNA gyrase subunit A</fullName>
        <ecNumber evidence="8">5.6.2.2</ecNumber>
    </recommendedName>
</protein>
<dbReference type="SUPFAM" id="SSF101904">
    <property type="entry name" value="GyrA/ParC C-terminal domain-like"/>
    <property type="match status" value="1"/>
</dbReference>
<evidence type="ECO:0000256" key="5">
    <source>
        <dbReference type="ARBA" id="ARBA00023029"/>
    </source>
</evidence>
<dbReference type="GO" id="GO:0006265">
    <property type="term" value="P:DNA topological change"/>
    <property type="evidence" value="ECO:0007669"/>
    <property type="project" value="UniProtKB-UniRule"/>
</dbReference>
<dbReference type="GO" id="GO:0006261">
    <property type="term" value="P:DNA-templated DNA replication"/>
    <property type="evidence" value="ECO:0007669"/>
    <property type="project" value="UniProtKB-UniRule"/>
</dbReference>
<dbReference type="EMBL" id="QFOH01000023">
    <property type="protein sequence ID" value="PZP21938.1"/>
    <property type="molecule type" value="Genomic_DNA"/>
</dbReference>
<dbReference type="EC" id="5.6.2.2" evidence="8"/>
<dbReference type="GO" id="GO:0009330">
    <property type="term" value="C:DNA topoisomerase type II (double strand cut, ATP-hydrolyzing) complex"/>
    <property type="evidence" value="ECO:0007669"/>
    <property type="project" value="TreeGrafter"/>
</dbReference>
<feature type="domain" description="Topo IIA-type catalytic" evidence="11">
    <location>
        <begin position="34"/>
        <end position="534"/>
    </location>
</feature>
<evidence type="ECO:0000256" key="2">
    <source>
        <dbReference type="ARBA" id="ARBA00008263"/>
    </source>
</evidence>
<evidence type="ECO:0000256" key="3">
    <source>
        <dbReference type="ARBA" id="ARBA00022741"/>
    </source>
</evidence>
<keyword evidence="4 8" id="KW-0067">ATP-binding</keyword>
<dbReference type="Proteomes" id="UP000249198">
    <property type="component" value="Unassembled WGS sequence"/>
</dbReference>
<comment type="similarity">
    <text evidence="2 8">Belongs to the type II topoisomerase GyrA/ParC subunit family.</text>
</comment>
<dbReference type="GO" id="GO:0005694">
    <property type="term" value="C:chromosome"/>
    <property type="evidence" value="ECO:0007669"/>
    <property type="project" value="InterPro"/>
</dbReference>